<evidence type="ECO:0000256" key="4">
    <source>
        <dbReference type="SAM" id="MobiDB-lite"/>
    </source>
</evidence>
<name>A0ABN8Q9Z7_9CNID</name>
<keyword evidence="1 3" id="KW-0963">Cytoplasm</keyword>
<feature type="compositionally biased region" description="Low complexity" evidence="4">
    <location>
        <begin position="390"/>
        <end position="401"/>
    </location>
</feature>
<accession>A0ABN8Q9Z7</accession>
<comment type="caution">
    <text evidence="6">The sequence shown here is derived from an EMBL/GenBank/DDBJ whole genome shotgun (WGS) entry which is preliminary data.</text>
</comment>
<dbReference type="EMBL" id="CALNXK010000116">
    <property type="protein sequence ID" value="CAH3160332.1"/>
    <property type="molecule type" value="Genomic_DNA"/>
</dbReference>
<dbReference type="InterPro" id="IPR008978">
    <property type="entry name" value="HSP20-like_chaperone"/>
</dbReference>
<evidence type="ECO:0000256" key="1">
    <source>
        <dbReference type="ARBA" id="ARBA00022490"/>
    </source>
</evidence>
<keyword evidence="7" id="KW-1185">Reference proteome</keyword>
<proteinExistence type="inferred from homology"/>
<feature type="compositionally biased region" description="Low complexity" evidence="4">
    <location>
        <begin position="788"/>
        <end position="801"/>
    </location>
</feature>
<dbReference type="InterPro" id="IPR012981">
    <property type="entry name" value="PIH1_N"/>
</dbReference>
<dbReference type="PANTHER" id="PTHR22997">
    <property type="entry name" value="PIH1 DOMAIN-CONTAINING PROTEIN 1"/>
    <property type="match status" value="1"/>
</dbReference>
<feature type="compositionally biased region" description="Basic and acidic residues" evidence="4">
    <location>
        <begin position="231"/>
        <end position="251"/>
    </location>
</feature>
<feature type="compositionally biased region" description="Gly residues" evidence="4">
    <location>
        <begin position="807"/>
        <end position="821"/>
    </location>
</feature>
<organism evidence="6 7">
    <name type="scientific">Porites lobata</name>
    <dbReference type="NCBI Taxonomy" id="104759"/>
    <lineage>
        <taxon>Eukaryota</taxon>
        <taxon>Metazoa</taxon>
        <taxon>Cnidaria</taxon>
        <taxon>Anthozoa</taxon>
        <taxon>Hexacorallia</taxon>
        <taxon>Scleractinia</taxon>
        <taxon>Fungiina</taxon>
        <taxon>Poritidae</taxon>
        <taxon>Porites</taxon>
    </lineage>
</organism>
<evidence type="ECO:0000256" key="3">
    <source>
        <dbReference type="HAMAP-Rule" id="MF_03069"/>
    </source>
</evidence>
<feature type="region of interest" description="Disordered" evidence="4">
    <location>
        <begin position="362"/>
        <end position="437"/>
    </location>
</feature>
<protein>
    <recommendedName>
        <fullName evidence="3">Protein kintoun</fullName>
    </recommendedName>
    <alternativeName>
        <fullName evidence="3">Dynein assembly factor 2, axonemal homolog</fullName>
    </alternativeName>
</protein>
<feature type="compositionally biased region" description="Basic and acidic residues" evidence="4">
    <location>
        <begin position="775"/>
        <end position="787"/>
    </location>
</feature>
<feature type="compositionally biased region" description="Basic and acidic residues" evidence="4">
    <location>
        <begin position="371"/>
        <end position="382"/>
    </location>
</feature>
<comment type="similarity">
    <text evidence="3">Belongs to the PIH1 family. Kintoun subfamily.</text>
</comment>
<dbReference type="InterPro" id="IPR050734">
    <property type="entry name" value="PIH1/Kintoun_subfamily"/>
</dbReference>
<feature type="region of interest" description="Disordered" evidence="4">
    <location>
        <begin position="227"/>
        <end position="258"/>
    </location>
</feature>
<dbReference type="PANTHER" id="PTHR22997:SF3">
    <property type="entry name" value="PROTEIN KINTOUN"/>
    <property type="match status" value="1"/>
</dbReference>
<gene>
    <name evidence="6" type="ORF">PLOB_00004124</name>
</gene>
<feature type="domain" description="CS" evidence="5">
    <location>
        <begin position="460"/>
        <end position="560"/>
    </location>
</feature>
<evidence type="ECO:0000256" key="2">
    <source>
        <dbReference type="ARBA" id="ARBA00024190"/>
    </source>
</evidence>
<dbReference type="Proteomes" id="UP001159405">
    <property type="component" value="Unassembled WGS sequence"/>
</dbReference>
<dbReference type="Gene3D" id="2.60.40.790">
    <property type="match status" value="2"/>
</dbReference>
<sequence length="874" mass="97910">MSQGNNDKEFKMTKEELDKFEKALKDEEFRKLLVEYAKEISDPENKKKYEEEITQMEKMRGVDVKFVNPEDGYVVKTTDSISGVKAFVNICSNQHIGKASSQYMEKEENGKKRGGQQWNIPYSLSHPRDDFDRAGNKCVVYDAVFHPDTYQKGQQDKRFKQLMIDTALDGIQKEFKATLERKNLKFPKMKFKGVKKATVIRTKTAEAPADSPDFTIGGQKFPYPYSDEPAADCKEENKRATKIDAEKKQKGTSDPSVPEYKIVHRGHIDLQNFTYARDSNANTRPKELVIYIDLPKLESAAPVDLDILEKQLVLDCKKPPYHLDLALPYPIEEENGSAKFDKSKRRLIVTLPVLPPPILSVQTPVDEEIDSEKLSDTQQGEHESEEILNSQSVAESSSPSSDELVKKDGVTMEGKNTFDVPRSEENSQLQPKDTRKVTDNSNIRVKLSNSCSEFPSPCFFTCPPYKYHQDADLITFIIYVANVALDSISLGFNKNKAYISFPSGTPHPGELPSPDYALYLQFPDDHNLDTELCNIDVSEENIVLTLHKLEACKGLWDSFHAGFSEENLEVKFFITDETVDLMIREIADQDPWLAPEGEASVKVSSLTDECLELEVETNLKESTDRKSFENNEESADTCHMGENISSCEEVNTELTDDQQKDKVEFGSTELKEASRKMYEEKQGCKGSDLEIKDGGEGLEEKHDNFVPIDVISNAVRTRRSILRRTSSTSTDESLGDDNEVNGIPESPSKKNVRFNLNPNVRVFSNKKDKKKRKLEARLEAEARKNSLESEGSGSELSNGSSPVNEGNGWGGFGDHSCGGGVDPAAPEVVKDKGESEEVSENNVHDCENAKPATLSASAGDSFGLTNNLIFELDD</sequence>
<reference evidence="6 7" key="1">
    <citation type="submission" date="2022-05" db="EMBL/GenBank/DDBJ databases">
        <authorList>
            <consortium name="Genoscope - CEA"/>
            <person name="William W."/>
        </authorList>
    </citation>
    <scope>NUCLEOTIDE SEQUENCE [LARGE SCALE GENOMIC DNA]</scope>
</reference>
<feature type="region of interest" description="Disordered" evidence="4">
    <location>
        <begin position="724"/>
        <end position="861"/>
    </location>
</feature>
<dbReference type="HAMAP" id="MF_03069">
    <property type="entry name" value="Kintoun"/>
    <property type="match status" value="1"/>
</dbReference>
<dbReference type="InterPro" id="IPR034727">
    <property type="entry name" value="Kintoun"/>
</dbReference>
<evidence type="ECO:0000259" key="5">
    <source>
        <dbReference type="PROSITE" id="PS51203"/>
    </source>
</evidence>
<evidence type="ECO:0000313" key="7">
    <source>
        <dbReference type="Proteomes" id="UP001159405"/>
    </source>
</evidence>
<comment type="function">
    <text evidence="3">Required for cytoplasmic pre-assembly of axonemal dyneins, thereby playing a central role in motility in cilia and flagella. Involved in pre-assembly of dynein arm complexes in the cytoplasm before intraflagellar transport loads them for the ciliary compartment.</text>
</comment>
<comment type="subcellular location">
    <subcellularLocation>
        <location evidence="3">Cytoplasm</location>
    </subcellularLocation>
    <subcellularLocation>
        <location evidence="2">Dynein axonemal particle</location>
    </subcellularLocation>
</comment>
<dbReference type="InterPro" id="IPR007052">
    <property type="entry name" value="CS_dom"/>
</dbReference>
<dbReference type="Pfam" id="PF18201">
    <property type="entry name" value="PIH1_CS"/>
    <property type="match status" value="1"/>
</dbReference>
<dbReference type="SUPFAM" id="SSF49764">
    <property type="entry name" value="HSP20-like chaperones"/>
    <property type="match status" value="1"/>
</dbReference>
<dbReference type="Pfam" id="PF08190">
    <property type="entry name" value="PIH1"/>
    <property type="match status" value="1"/>
</dbReference>
<dbReference type="PROSITE" id="PS51203">
    <property type="entry name" value="CS"/>
    <property type="match status" value="1"/>
</dbReference>
<evidence type="ECO:0000313" key="6">
    <source>
        <dbReference type="EMBL" id="CAH3160332.1"/>
    </source>
</evidence>
<dbReference type="InterPro" id="IPR041442">
    <property type="entry name" value="PIH1D1/2/3_CS-like"/>
</dbReference>